<dbReference type="Pfam" id="PF01494">
    <property type="entry name" value="FAD_binding_3"/>
    <property type="match status" value="1"/>
</dbReference>
<feature type="domain" description="FAD-binding" evidence="2">
    <location>
        <begin position="8"/>
        <end position="327"/>
    </location>
</feature>
<protein>
    <submittedName>
        <fullName evidence="3">Secreted oxidoreductase</fullName>
    </submittedName>
</protein>
<evidence type="ECO:0000313" key="3">
    <source>
        <dbReference type="EMBL" id="AIJ11104.1"/>
    </source>
</evidence>
<dbReference type="InterPro" id="IPR036188">
    <property type="entry name" value="FAD/NAD-bd_sf"/>
</dbReference>
<dbReference type="PRINTS" id="PR00420">
    <property type="entry name" value="RNGMNOXGNASE"/>
</dbReference>
<evidence type="ECO:0000256" key="1">
    <source>
        <dbReference type="SAM" id="MobiDB-lite"/>
    </source>
</evidence>
<keyword evidence="4" id="KW-1185">Reference proteome</keyword>
<dbReference type="Gene3D" id="3.30.9.10">
    <property type="entry name" value="D-Amino Acid Oxidase, subunit A, domain 2"/>
    <property type="match status" value="1"/>
</dbReference>
<dbReference type="PANTHER" id="PTHR46865">
    <property type="entry name" value="OXIDOREDUCTASE-RELATED"/>
    <property type="match status" value="1"/>
</dbReference>
<gene>
    <name evidence="3" type="ORF">SLIV_00360</name>
</gene>
<dbReference type="Proteomes" id="UP000028682">
    <property type="component" value="Chromosome"/>
</dbReference>
<evidence type="ECO:0000313" key="4">
    <source>
        <dbReference type="Proteomes" id="UP000028682"/>
    </source>
</evidence>
<dbReference type="SUPFAM" id="SSF51905">
    <property type="entry name" value="FAD/NAD(P)-binding domain"/>
    <property type="match status" value="1"/>
</dbReference>
<dbReference type="Gene3D" id="3.50.50.60">
    <property type="entry name" value="FAD/NAD(P)-binding domain"/>
    <property type="match status" value="1"/>
</dbReference>
<dbReference type="InterPro" id="IPR002938">
    <property type="entry name" value="FAD-bd"/>
</dbReference>
<reference evidence="4" key="1">
    <citation type="submission" date="2014-08" db="EMBL/GenBank/DDBJ databases">
        <title>Complete genome sequence of Streptomyces lividans TK24.</title>
        <authorList>
            <consortium name="StrepSynth"/>
            <person name="Ruckert C."/>
            <person name="Fridjonson O.H."/>
            <person name="Lambert C."/>
            <person name="van Wezel G.P."/>
            <person name="Bernaerts K."/>
            <person name="Anne J."/>
            <person name="Economou A."/>
            <person name="Kalinowski J."/>
        </authorList>
    </citation>
    <scope>NUCLEOTIDE SEQUENCE [LARGE SCALE GENOMIC DNA]</scope>
    <source>
        <strain evidence="4">TK24</strain>
    </source>
</reference>
<dbReference type="PANTHER" id="PTHR46865:SF8">
    <property type="entry name" value="POSSIBLE OXIDOREDUCTASE"/>
    <property type="match status" value="1"/>
</dbReference>
<organism evidence="3 4">
    <name type="scientific">Streptomyces lividans TK24</name>
    <dbReference type="NCBI Taxonomy" id="457428"/>
    <lineage>
        <taxon>Bacteria</taxon>
        <taxon>Bacillati</taxon>
        <taxon>Actinomycetota</taxon>
        <taxon>Actinomycetes</taxon>
        <taxon>Kitasatosporales</taxon>
        <taxon>Streptomycetaceae</taxon>
        <taxon>Streptomyces</taxon>
    </lineage>
</organism>
<feature type="region of interest" description="Disordered" evidence="1">
    <location>
        <begin position="382"/>
        <end position="401"/>
    </location>
</feature>
<name>A0ABM5QTG2_STRLI</name>
<accession>A0ABM5QTG2</accession>
<sequence>MTAVQKRALVVGLGIAGMSAAIGLRRAGWTPVIVERAPERRTGGYFVGLFPEGRQAAVDLGIADHLHTRNPERAVGTNAWSVDRRGRRRPALGFLDQPGGPAAVLRGDIEAALWQSITGVEVRFATTPVAITEGPAEAQVLLEHADTGGQYRESFDLVIGADGMRSSVRRMVFGPHEDHLTTWNAMICAFQLKEQAPTYEASDSIIIARAKRAVWVFGLADHAPTALLTYRTTDIQEQFNGSRLERLRAVFSGMDDPTVRHVLDSLEEAPDHVFDSVHQVRMPRWSTGRVVLVGDAAWCMNLYSGMGATSSLRGGAALGAALQEHPDDLAAALDAWEAGLRPFITKHQRAARLKQQMFVPSSRRAEALRSVLVGLARRVRGRQSATEAGGPQDMALSGTLR</sequence>
<proteinExistence type="predicted"/>
<dbReference type="InterPro" id="IPR051704">
    <property type="entry name" value="FAD_aromatic-hydroxylase"/>
</dbReference>
<evidence type="ECO:0000259" key="2">
    <source>
        <dbReference type="Pfam" id="PF01494"/>
    </source>
</evidence>
<dbReference type="EMBL" id="CP009124">
    <property type="protein sequence ID" value="AIJ11104.1"/>
    <property type="molecule type" value="Genomic_DNA"/>
</dbReference>